<name>A0A4D6HFK7_9EURY</name>
<dbReference type="GeneID" id="39848520"/>
<dbReference type="KEGG" id="hsn:DV733_11610"/>
<evidence type="ECO:0000313" key="2">
    <source>
        <dbReference type="Proteomes" id="UP000296706"/>
    </source>
</evidence>
<dbReference type="Proteomes" id="UP000296706">
    <property type="component" value="Chromosome"/>
</dbReference>
<evidence type="ECO:0008006" key="3">
    <source>
        <dbReference type="Google" id="ProtNLM"/>
    </source>
</evidence>
<evidence type="ECO:0000313" key="1">
    <source>
        <dbReference type="EMBL" id="QCC51842.1"/>
    </source>
</evidence>
<gene>
    <name evidence="1" type="ORF">DV733_11610</name>
</gene>
<dbReference type="OrthoDB" id="383494at2157"/>
<dbReference type="RefSeq" id="WP_079979488.1">
    <property type="nucleotide sequence ID" value="NZ_CP031310.1"/>
</dbReference>
<reference evidence="1 2" key="1">
    <citation type="journal article" date="2019" name="Nat. Commun.">
        <title>A new type of DNA phosphorothioation-based antiviral system in archaea.</title>
        <authorList>
            <person name="Xiong L."/>
            <person name="Liu S."/>
            <person name="Chen S."/>
            <person name="Xiao Y."/>
            <person name="Zhu B."/>
            <person name="Gao Y."/>
            <person name="Zhang Y."/>
            <person name="Chen B."/>
            <person name="Luo J."/>
            <person name="Deng Z."/>
            <person name="Chen X."/>
            <person name="Wang L."/>
            <person name="Chen S."/>
        </authorList>
    </citation>
    <scope>NUCLEOTIDE SEQUENCE [LARGE SCALE GENOMIC DNA]</scope>
    <source>
        <strain evidence="1 2">CBA1105</strain>
    </source>
</reference>
<proteinExistence type="predicted"/>
<accession>A0A4D6HFK7</accession>
<protein>
    <recommendedName>
        <fullName evidence="3">Halocin C8</fullName>
    </recommendedName>
</protein>
<keyword evidence="2" id="KW-1185">Reference proteome</keyword>
<dbReference type="NCBIfam" id="TIGR04449">
    <property type="entry name" value="halocin_C8_dom"/>
    <property type="match status" value="1"/>
</dbReference>
<dbReference type="AlphaFoldDB" id="A0A4D6HFK7"/>
<dbReference type="InterPro" id="IPR031033">
    <property type="entry name" value="Halocin_C8_dom"/>
</dbReference>
<dbReference type="EMBL" id="CP031310">
    <property type="protein sequence ID" value="QCC51842.1"/>
    <property type="molecule type" value="Genomic_DNA"/>
</dbReference>
<organism evidence="1 2">
    <name type="scientific">Halapricum salinum</name>
    <dbReference type="NCBI Taxonomy" id="1457250"/>
    <lineage>
        <taxon>Archaea</taxon>
        <taxon>Methanobacteriati</taxon>
        <taxon>Methanobacteriota</taxon>
        <taxon>Stenosarchaea group</taxon>
        <taxon>Halobacteria</taxon>
        <taxon>Halobacteriales</taxon>
        <taxon>Haloarculaceae</taxon>
        <taxon>Halapricum</taxon>
    </lineage>
</organism>
<sequence>MGENNINRRSVLKATGSSVGSVGLLGAVGREKLRNKAGFADKTAVDPKDVEVTWNNSQTETWLDSVRGTKHFEDMVETIRQDGFEPNWNATFAGDVSVGVDELDETDPKYVMLPFRRVNDTNSKQKTGGGFLHLLVADDQNGDRQPVAQLGTATAPDAPFSTSSSARTVGFYSNGNAAEGAEPSEYVPERTKVQDISGTMNADISCDSCKAIAGALCNAGGLGMTASKCFEIGAGCMSGGPWFGFGCFSACASIAGTISIFGCYYGVDFICDEVGFC</sequence>